<sequence>KSLQNLSQEIALEIKQAQTDAIVGKNSSLFDPDPPIYGVHFDISKNNQFLFFADTSQFPIGSYDEDINEEFFDGLDHTVKISRGNIKELCVYDGNNIEDCLVSNLDVAFKRPFPDAIISSNSSGVLNPISAKIRIEQREQTRTIEVSSLGQITVK</sequence>
<accession>A0A0G0JE65</accession>
<name>A0A0G0JE65_9BACT</name>
<evidence type="ECO:0000313" key="2">
    <source>
        <dbReference type="Proteomes" id="UP000033876"/>
    </source>
</evidence>
<dbReference type="AlphaFoldDB" id="A0A0G0JE65"/>
<proteinExistence type="predicted"/>
<comment type="caution">
    <text evidence="1">The sequence shown here is derived from an EMBL/GenBank/DDBJ whole genome shotgun (WGS) entry which is preliminary data.</text>
</comment>
<organism evidence="1 2">
    <name type="scientific">Candidatus Nomurabacteria bacterium GW2011_GWB1_37_5</name>
    <dbReference type="NCBI Taxonomy" id="1618742"/>
    <lineage>
        <taxon>Bacteria</taxon>
        <taxon>Candidatus Nomuraibacteriota</taxon>
    </lineage>
</organism>
<dbReference type="EMBL" id="LBTF01000027">
    <property type="protein sequence ID" value="KKQ35059.1"/>
    <property type="molecule type" value="Genomic_DNA"/>
</dbReference>
<gene>
    <name evidence="1" type="ORF">US50_C0027G0008</name>
</gene>
<feature type="non-terminal residue" evidence="1">
    <location>
        <position position="1"/>
    </location>
</feature>
<protein>
    <submittedName>
        <fullName evidence="1">Uncharacterized protein</fullName>
    </submittedName>
</protein>
<reference evidence="1 2" key="1">
    <citation type="journal article" date="2015" name="Nature">
        <title>rRNA introns, odd ribosomes, and small enigmatic genomes across a large radiation of phyla.</title>
        <authorList>
            <person name="Brown C.T."/>
            <person name="Hug L.A."/>
            <person name="Thomas B.C."/>
            <person name="Sharon I."/>
            <person name="Castelle C.J."/>
            <person name="Singh A."/>
            <person name="Wilkins M.J."/>
            <person name="Williams K.H."/>
            <person name="Banfield J.F."/>
        </authorList>
    </citation>
    <scope>NUCLEOTIDE SEQUENCE [LARGE SCALE GENOMIC DNA]</scope>
</reference>
<evidence type="ECO:0000313" key="1">
    <source>
        <dbReference type="EMBL" id="KKQ35059.1"/>
    </source>
</evidence>
<dbReference type="Proteomes" id="UP000033876">
    <property type="component" value="Unassembled WGS sequence"/>
</dbReference>